<accession>A0A918A3A4</accession>
<dbReference type="AlphaFoldDB" id="A0A918A3A4"/>
<protein>
    <recommendedName>
        <fullName evidence="1">Glyoxalase-like domain-containing protein</fullName>
    </recommendedName>
</protein>
<dbReference type="RefSeq" id="WP_189137953.1">
    <property type="nucleotide sequence ID" value="NZ_BMNK01000002.1"/>
</dbReference>
<dbReference type="Pfam" id="PF13468">
    <property type="entry name" value="Glyoxalase_3"/>
    <property type="match status" value="1"/>
</dbReference>
<proteinExistence type="predicted"/>
<gene>
    <name evidence="2" type="ORF">GCM10012278_17670</name>
</gene>
<dbReference type="InterPro" id="IPR029068">
    <property type="entry name" value="Glyas_Bleomycin-R_OHBP_Dase"/>
</dbReference>
<dbReference type="InterPro" id="IPR025870">
    <property type="entry name" value="Glyoxalase-like_dom"/>
</dbReference>
<name>A0A918A3A4_9ACTN</name>
<dbReference type="Proteomes" id="UP000660745">
    <property type="component" value="Unassembled WGS sequence"/>
</dbReference>
<evidence type="ECO:0000313" key="3">
    <source>
        <dbReference type="Proteomes" id="UP000660745"/>
    </source>
</evidence>
<reference evidence="2" key="1">
    <citation type="journal article" date="2014" name="Int. J. Syst. Evol. Microbiol.">
        <title>Complete genome sequence of Corynebacterium casei LMG S-19264T (=DSM 44701T), isolated from a smear-ripened cheese.</title>
        <authorList>
            <consortium name="US DOE Joint Genome Institute (JGI-PGF)"/>
            <person name="Walter F."/>
            <person name="Albersmeier A."/>
            <person name="Kalinowski J."/>
            <person name="Ruckert C."/>
        </authorList>
    </citation>
    <scope>NUCLEOTIDE SEQUENCE</scope>
    <source>
        <strain evidence="2">CGMCC 4.7430</strain>
    </source>
</reference>
<dbReference type="Gene3D" id="3.10.180.10">
    <property type="entry name" value="2,3-Dihydroxybiphenyl 1,2-Dioxygenase, domain 1"/>
    <property type="match status" value="1"/>
</dbReference>
<evidence type="ECO:0000259" key="1">
    <source>
        <dbReference type="Pfam" id="PF13468"/>
    </source>
</evidence>
<reference evidence="2" key="2">
    <citation type="submission" date="2020-09" db="EMBL/GenBank/DDBJ databases">
        <authorList>
            <person name="Sun Q."/>
            <person name="Zhou Y."/>
        </authorList>
    </citation>
    <scope>NUCLEOTIDE SEQUENCE</scope>
    <source>
        <strain evidence="2">CGMCC 4.7430</strain>
    </source>
</reference>
<evidence type="ECO:0000313" key="2">
    <source>
        <dbReference type="EMBL" id="GGP04024.1"/>
    </source>
</evidence>
<comment type="caution">
    <text evidence="2">The sequence shown here is derived from an EMBL/GenBank/DDBJ whole genome shotgun (WGS) entry which is preliminary data.</text>
</comment>
<keyword evidence="3" id="KW-1185">Reference proteome</keyword>
<sequence>MLHHIGHLVHDMSEAIERYRRLGFTLPAPAYPVMPTSPGAAPEPFGVANTHAYFPRDFIELVTVAGDGRMPGDARPIPLSVPDDRLPAIVEAVPATAATLTASLRRFQGVHILMIDAPDLDAATARLDAGGVGHGGVHAVRRPIETADGTRMEPVRFLEFGAEGRVPEGRVGLAENPPSQALRTDHPNGAIGLAGCLLCVADADLAETEKRYAAYLGQAARQDGPARTFDLPAARPDGSAGTFDLPGAAIDPPGAVITLVPATALADLLPGERPPGIPGFAAYTVTVRDLPAAERLLVANGVPLGRSSAGDPFVPSAEALGVAIIFKQANLVDQVGERRRVGAGVVLNQGY</sequence>
<dbReference type="EMBL" id="BMNK01000002">
    <property type="protein sequence ID" value="GGP04024.1"/>
    <property type="molecule type" value="Genomic_DNA"/>
</dbReference>
<organism evidence="2 3">
    <name type="scientific">Nonomuraea glycinis</name>
    <dbReference type="NCBI Taxonomy" id="2047744"/>
    <lineage>
        <taxon>Bacteria</taxon>
        <taxon>Bacillati</taxon>
        <taxon>Actinomycetota</taxon>
        <taxon>Actinomycetes</taxon>
        <taxon>Streptosporangiales</taxon>
        <taxon>Streptosporangiaceae</taxon>
        <taxon>Nonomuraea</taxon>
    </lineage>
</organism>
<feature type="domain" description="Glyoxalase-like" evidence="1">
    <location>
        <begin position="2"/>
        <end position="214"/>
    </location>
</feature>
<dbReference type="SUPFAM" id="SSF54593">
    <property type="entry name" value="Glyoxalase/Bleomycin resistance protein/Dihydroxybiphenyl dioxygenase"/>
    <property type="match status" value="1"/>
</dbReference>